<evidence type="ECO:0000313" key="1">
    <source>
        <dbReference type="EMBL" id="NBC68438.1"/>
    </source>
</evidence>
<dbReference type="Proteomes" id="UP000558113">
    <property type="component" value="Unassembled WGS sequence"/>
</dbReference>
<accession>A0A7X4YL87</accession>
<organism evidence="1 2">
    <name type="scientific">Paenibacillus sacheonensis</name>
    <dbReference type="NCBI Taxonomy" id="742054"/>
    <lineage>
        <taxon>Bacteria</taxon>
        <taxon>Bacillati</taxon>
        <taxon>Bacillota</taxon>
        <taxon>Bacilli</taxon>
        <taxon>Bacillales</taxon>
        <taxon>Paenibacillaceae</taxon>
        <taxon>Paenibacillus</taxon>
    </lineage>
</organism>
<keyword evidence="2" id="KW-1185">Reference proteome</keyword>
<dbReference type="RefSeq" id="WP_161695211.1">
    <property type="nucleotide sequence ID" value="NZ_JAAAMU010000002.1"/>
</dbReference>
<dbReference type="AlphaFoldDB" id="A0A7X4YL87"/>
<gene>
    <name evidence="1" type="ORF">GT003_05455</name>
</gene>
<evidence type="ECO:0000313" key="2">
    <source>
        <dbReference type="Proteomes" id="UP000558113"/>
    </source>
</evidence>
<protein>
    <submittedName>
        <fullName evidence="1">Uncharacterized protein</fullName>
    </submittedName>
</protein>
<sequence length="54" mass="6265">MSASVKRMHVAVNCSELEKALAFWRNFIENVLSPDTESEKKAGRHRLRAFFSIR</sequence>
<dbReference type="OrthoDB" id="9789608at2"/>
<reference evidence="1 2" key="1">
    <citation type="submission" date="2020-01" db="EMBL/GenBank/DDBJ databases">
        <title>Paenibacillus soybeanensis sp. nov. isolated from the nodules of soybean (Glycine max(L.) Merr).</title>
        <authorList>
            <person name="Wang H."/>
        </authorList>
    </citation>
    <scope>NUCLEOTIDE SEQUENCE [LARGE SCALE GENOMIC DNA]</scope>
    <source>
        <strain evidence="1 2">DSM 23054</strain>
    </source>
</reference>
<proteinExistence type="predicted"/>
<comment type="caution">
    <text evidence="1">The sequence shown here is derived from an EMBL/GenBank/DDBJ whole genome shotgun (WGS) entry which is preliminary data.</text>
</comment>
<dbReference type="EMBL" id="JAAAMU010000002">
    <property type="protein sequence ID" value="NBC68438.1"/>
    <property type="molecule type" value="Genomic_DNA"/>
</dbReference>
<name>A0A7X4YL87_9BACL</name>